<reference evidence="2" key="1">
    <citation type="journal article" date="2008" name="Nature">
        <title>The amphioxus genome and the evolution of the chordate karyotype.</title>
        <authorList>
            <consortium name="US DOE Joint Genome Institute (JGI-PGF)"/>
            <person name="Putnam N.H."/>
            <person name="Butts T."/>
            <person name="Ferrier D.E.K."/>
            <person name="Furlong R.F."/>
            <person name="Hellsten U."/>
            <person name="Kawashima T."/>
            <person name="Robinson-Rechavi M."/>
            <person name="Shoguchi E."/>
            <person name="Terry A."/>
            <person name="Yu J.-K."/>
            <person name="Benito-Gutierrez E.L."/>
            <person name="Dubchak I."/>
            <person name="Garcia-Fernandez J."/>
            <person name="Gibson-Brown J.J."/>
            <person name="Grigoriev I.V."/>
            <person name="Horton A.C."/>
            <person name="de Jong P.J."/>
            <person name="Jurka J."/>
            <person name="Kapitonov V.V."/>
            <person name="Kohara Y."/>
            <person name="Kuroki Y."/>
            <person name="Lindquist E."/>
            <person name="Lucas S."/>
            <person name="Osoegawa K."/>
            <person name="Pennacchio L.A."/>
            <person name="Salamov A.A."/>
            <person name="Satou Y."/>
            <person name="Sauka-Spengler T."/>
            <person name="Schmutz J."/>
            <person name="Shin-I T."/>
            <person name="Toyoda A."/>
            <person name="Bronner-Fraser M."/>
            <person name="Fujiyama A."/>
            <person name="Holland L.Z."/>
            <person name="Holland P.W.H."/>
            <person name="Satoh N."/>
            <person name="Rokhsar D.S."/>
        </authorList>
    </citation>
    <scope>NUCLEOTIDE SEQUENCE [LARGE SCALE GENOMIC DNA]</scope>
    <source>
        <strain evidence="2">S238N-H82</strain>
        <tissue evidence="2">Testes</tissue>
    </source>
</reference>
<dbReference type="InterPro" id="IPR011990">
    <property type="entry name" value="TPR-like_helical_dom_sf"/>
</dbReference>
<feature type="repeat" description="TPR" evidence="1">
    <location>
        <begin position="1082"/>
        <end position="1115"/>
    </location>
</feature>
<dbReference type="SMART" id="SM00028">
    <property type="entry name" value="TPR"/>
    <property type="match status" value="18"/>
</dbReference>
<gene>
    <name evidence="2" type="ORF">BRAFLDRAFT_85201</name>
</gene>
<organism>
    <name type="scientific">Branchiostoma floridae</name>
    <name type="common">Florida lancelet</name>
    <name type="synonym">Amphioxus</name>
    <dbReference type="NCBI Taxonomy" id="7739"/>
    <lineage>
        <taxon>Eukaryota</taxon>
        <taxon>Metazoa</taxon>
        <taxon>Chordata</taxon>
        <taxon>Cephalochordata</taxon>
        <taxon>Leptocardii</taxon>
        <taxon>Amphioxiformes</taxon>
        <taxon>Branchiostomatidae</taxon>
        <taxon>Branchiostoma</taxon>
    </lineage>
</organism>
<dbReference type="InterPro" id="IPR019734">
    <property type="entry name" value="TPR_rpt"/>
</dbReference>
<feature type="repeat" description="TPR" evidence="1">
    <location>
        <begin position="1342"/>
        <end position="1375"/>
    </location>
</feature>
<protein>
    <submittedName>
        <fullName evidence="2">Uncharacterized protein</fullName>
    </submittedName>
</protein>
<accession>C3YF63</accession>
<dbReference type="SUPFAM" id="SSF48452">
    <property type="entry name" value="TPR-like"/>
    <property type="match status" value="2"/>
</dbReference>
<keyword evidence="1" id="KW-0802">TPR repeat</keyword>
<dbReference type="PROSITE" id="PS50005">
    <property type="entry name" value="TPR"/>
    <property type="match status" value="7"/>
</dbReference>
<feature type="repeat" description="TPR" evidence="1">
    <location>
        <begin position="862"/>
        <end position="895"/>
    </location>
</feature>
<sequence length="1534" mass="173014">MASLADRLLQLQLCLKEGEDPEVSYGRALRDAIVRMDPATEMEVLKSLGDLHLQRGRVSRSPAEFDRAAGLYAAVLKRSTNPDMRQTLVHRLRYTEKLSNNLYHNYSPNIQSLLFNGKRSHNDSILRVATIFNNLDLEAAKRGGRLTKEKYTETLVTAIATGDELLAVEALKSLGDWYLEEGRRRSDVSQLGKATAMYNKALTRCEGKQQRQTLQHRVAYTERVGEAVARRSAQTKGPKEDRGWTDITPSVQVDSNIEESWEPEFTDHMRKGNMSLQKAELQTSEKHFAAALKLLHQKAQQYQREVEPLYKLGDVYSKRGQQTGDGGDFVKAAALYNAAIARSKDEVTKSKIEMSCKEVERSFLKELIGTDKCLAHDGTAKHKKQLKEMRDQIKLEMETIDQQLDPYVHDEDDPCVKEIEAKRAQAVRHLFEKISQERIWFISLLVEECISVMGPSPCKYALIGLGSQATGLVTPYSDLEFAILVEEEVESNLIYFKQLTHFLHLKVVNLGETILPAVGIKSLNDFYSENPLEDNWYYDSVTPRGFAFDGSMPKASKTPLGRQGTSELIRTPTNMATLVQKDFTHYLDKGYHLASILRNPCLMVGDQDLVDEYEGIVVGLLKADGGKMAMLEAKDTLRENMGRYEKQELTAKLTDVKKEIYRFPSMIVEVIALSAGIVPTCSTIWQTIEEMERKSVVSFVNGHHLRVLVSISAELRLRTYIANGGQKENLSALSSLETSQGANIGESKMMENVFYVSSQKQLFSTYMDQMLHTMTLQPYSQPGTALPEIGDHKKAVAKYEQALQMYDRIYGKGKAHASVADTLNNLAQVSEDLGDHRKAFSCYKQAIQIYRTVYGTPHPQIALLLNNIGGALLDLGDYRKALIHFEEALDMDRTVYGQHAAHPAIAGTLNNLGNTWHYLDDNKKAISYHEQAMLIWQKMYGQGRGHPNIASTLGKLGGAWQDLGDHRKALSYHEKALKTLRNFYGQHAVQEDIATSLNNLGLVTKDLGDTRGAISYFEQALQMLKTIYGPRTAHHHIATSYNNLGTAWKDLGEHWRGIFYHEQALQTLKSIYGQDAEHPAIAVSLNGLGLSYQELGDYEKAISCHEKSLQIFRKIHHSPHNLIACSLNSLGTAWFHLGDNEKAVTYHQQALQMQRCIYGESHPDIAISLDDLALAMQGQGHNRETMISYQEQALEMRRSIYGRGTAHPDIAASLNNLGASWNSLGDPQKAISCFEQAVHMYRSIYGKSAIHPHIAKALGNLGTLSHNMGDHKKALLYNEQALDILKCIHGQNAQHPEIATVLNSLGRAYYSLDNFEKAIKYQEAALQMKRRIYGQKPHPNVVSSLTNLGNCLFHKLNYKKAISYYEEALEMMGEIGQSSFKHHILLIMNNLGCCWVRTGEHQKAVDYLEQAIEMGELCYGQRTPHSDIALLLNSLAEAWHSLGNHRKSLEYQQQALQMYRAIYGQDTAHPTISTVLNNLGCTWEELADYRKAKSFYQEALDMANQLYQSANRHHHTILNPSRSLERLRRKCPQW</sequence>
<dbReference type="EMBL" id="GG666508">
    <property type="protein sequence ID" value="EEN61065.1"/>
    <property type="molecule type" value="Genomic_DNA"/>
</dbReference>
<dbReference type="eggNOG" id="KOG0548">
    <property type="taxonomic scope" value="Eukaryota"/>
</dbReference>
<feature type="repeat" description="TPR" evidence="1">
    <location>
        <begin position="1473"/>
        <end position="1506"/>
    </location>
</feature>
<evidence type="ECO:0000256" key="1">
    <source>
        <dbReference type="PROSITE-ProRule" id="PRU00339"/>
    </source>
</evidence>
<proteinExistence type="predicted"/>
<dbReference type="SUPFAM" id="SSF81901">
    <property type="entry name" value="HCP-like"/>
    <property type="match status" value="2"/>
</dbReference>
<evidence type="ECO:0000313" key="2">
    <source>
        <dbReference type="EMBL" id="EEN61065.1"/>
    </source>
</evidence>
<feature type="repeat" description="TPR" evidence="1">
    <location>
        <begin position="1299"/>
        <end position="1332"/>
    </location>
</feature>
<dbReference type="PANTHER" id="PTHR19959">
    <property type="entry name" value="KINESIN LIGHT CHAIN"/>
    <property type="match status" value="1"/>
</dbReference>
<dbReference type="Pfam" id="PF13374">
    <property type="entry name" value="TPR_10"/>
    <property type="match status" value="1"/>
</dbReference>
<dbReference type="Pfam" id="PF13424">
    <property type="entry name" value="TPR_12"/>
    <property type="match status" value="7"/>
</dbReference>
<dbReference type="Gene3D" id="1.25.40.10">
    <property type="entry name" value="Tetratricopeptide repeat domain"/>
    <property type="match status" value="7"/>
</dbReference>
<dbReference type="InParanoid" id="C3YF63"/>
<feature type="repeat" description="TPR" evidence="1">
    <location>
        <begin position="994"/>
        <end position="1027"/>
    </location>
</feature>
<feature type="repeat" description="TPR" evidence="1">
    <location>
        <begin position="1211"/>
        <end position="1244"/>
    </location>
</feature>
<name>C3YF63_BRAFL</name>
<dbReference type="PANTHER" id="PTHR19959:SF119">
    <property type="entry name" value="FUNGAL LIPASE-LIKE DOMAIN-CONTAINING PROTEIN"/>
    <property type="match status" value="1"/>
</dbReference>